<feature type="region of interest" description="Disordered" evidence="1">
    <location>
        <begin position="77"/>
        <end position="104"/>
    </location>
</feature>
<name>A0ABM9P9A3_9FLAO</name>
<dbReference type="PROSITE" id="PS51257">
    <property type="entry name" value="PROKAR_LIPOPROTEIN"/>
    <property type="match status" value="1"/>
</dbReference>
<feature type="domain" description="LysM" evidence="2">
    <location>
        <begin position="26"/>
        <end position="76"/>
    </location>
</feature>
<dbReference type="InterPro" id="IPR036779">
    <property type="entry name" value="LysM_dom_sf"/>
</dbReference>
<dbReference type="Gene3D" id="3.40.50.2300">
    <property type="match status" value="2"/>
</dbReference>
<organism evidence="3 4">
    <name type="scientific">Tenacibaculum polynesiense</name>
    <dbReference type="NCBI Taxonomy" id="3137857"/>
    <lineage>
        <taxon>Bacteria</taxon>
        <taxon>Pseudomonadati</taxon>
        <taxon>Bacteroidota</taxon>
        <taxon>Flavobacteriia</taxon>
        <taxon>Flavobacteriales</taxon>
        <taxon>Flavobacteriaceae</taxon>
        <taxon>Tenacibaculum</taxon>
    </lineage>
</organism>
<feature type="domain" description="LysM" evidence="2">
    <location>
        <begin position="185"/>
        <end position="232"/>
    </location>
</feature>
<dbReference type="InterPro" id="IPR018392">
    <property type="entry name" value="LysM"/>
</dbReference>
<proteinExistence type="predicted"/>
<dbReference type="CDD" id="cd00118">
    <property type="entry name" value="LysM"/>
    <property type="match status" value="3"/>
</dbReference>
<sequence length="608" mass="69457">MKKIKLLVFLFGLTIAVSCGQQKRYVSYKVQKGETIEDIANRLNMSEDDLLRLNPDVSATPPTNTVIIIPNKTINSTNSPVETTSEEEIVEGSTPTEEETTEEATKNDDVYTVVTTDYETHTVQQGETVYRITKEYNISKDELLKLNPEFPDLVFNKLSVGQVLKVKANTRTIVVDKNEILKKYVTHEVQSKETIFSLTRFYNISKEDLMYLNPEYPEIKDNVLKVGQLIKIRPKDEETEQVEYKFYRDSITTDASVNVALLLPFRANEYDTIANKEIFKRNRLANMVTDFYLGAEIAIDSLSNQGITVNTLILDTGRKGKNIESIITSDQLDDMDAIIGPFYSEEAIELAREVDNPIIFPHFSNSQKDFSSSKLVKTAPDSNLYTEYLLSYLKDNYNNETIFVIGDGKKVSNAMVDKISYGLRRHDSIKTVHILKPEEGYIKKDRFIENLKDNKKAWFIMTSDDNVAVADALNSAIGFPDDVSVQVFAVNKNKGYNKIDNNKLAQIHFTYVTNMFADINSKEVNVFNEKYLEKNNSLPSEYAVKGFDITYDIIMRLASGEKLSRTFKDGTSFRLENKFEYRKKSGTYSNQGLYLVRYNNDLSLTRLK</sequence>
<evidence type="ECO:0000259" key="2">
    <source>
        <dbReference type="PROSITE" id="PS51782"/>
    </source>
</evidence>
<gene>
    <name evidence="3" type="ORF">T190423A01A_10720</name>
</gene>
<accession>A0ABM9P9A3</accession>
<dbReference type="RefSeq" id="WP_348714373.1">
    <property type="nucleotide sequence ID" value="NZ_CAXJIO010000010.1"/>
</dbReference>
<feature type="compositionally biased region" description="Acidic residues" evidence="1">
    <location>
        <begin position="84"/>
        <end position="102"/>
    </location>
</feature>
<dbReference type="Pfam" id="PF01476">
    <property type="entry name" value="LysM"/>
    <property type="match status" value="3"/>
</dbReference>
<keyword evidence="4" id="KW-1185">Reference proteome</keyword>
<feature type="domain" description="LysM" evidence="2">
    <location>
        <begin position="119"/>
        <end position="166"/>
    </location>
</feature>
<dbReference type="Gene3D" id="3.10.350.10">
    <property type="entry name" value="LysM domain"/>
    <property type="match status" value="3"/>
</dbReference>
<dbReference type="PROSITE" id="PS51782">
    <property type="entry name" value="LYSM"/>
    <property type="match status" value="3"/>
</dbReference>
<dbReference type="PANTHER" id="PTHR33734:SF22">
    <property type="entry name" value="MEMBRANE-BOUND LYTIC MUREIN TRANSGLYCOSYLASE D"/>
    <property type="match status" value="1"/>
</dbReference>
<dbReference type="SUPFAM" id="SSF53822">
    <property type="entry name" value="Periplasmic binding protein-like I"/>
    <property type="match status" value="1"/>
</dbReference>
<protein>
    <recommendedName>
        <fullName evidence="2">LysM domain-containing protein</fullName>
    </recommendedName>
</protein>
<evidence type="ECO:0000313" key="4">
    <source>
        <dbReference type="Proteomes" id="UP001497527"/>
    </source>
</evidence>
<dbReference type="InterPro" id="IPR028082">
    <property type="entry name" value="Peripla_BP_I"/>
</dbReference>
<evidence type="ECO:0000256" key="1">
    <source>
        <dbReference type="SAM" id="MobiDB-lite"/>
    </source>
</evidence>
<comment type="caution">
    <text evidence="3">The sequence shown here is derived from an EMBL/GenBank/DDBJ whole genome shotgun (WGS) entry which is preliminary data.</text>
</comment>
<dbReference type="Proteomes" id="UP001497527">
    <property type="component" value="Unassembled WGS sequence"/>
</dbReference>
<dbReference type="SMART" id="SM00257">
    <property type="entry name" value="LysM"/>
    <property type="match status" value="3"/>
</dbReference>
<reference evidence="3 4" key="1">
    <citation type="submission" date="2024-05" db="EMBL/GenBank/DDBJ databases">
        <authorList>
            <person name="Duchaud E."/>
        </authorList>
    </citation>
    <scope>NUCLEOTIDE SEQUENCE [LARGE SCALE GENOMIC DNA]</scope>
    <source>
        <strain evidence="3">Ena-SAMPLE-TAB-13-05-2024-13:56:06:370-140308</strain>
    </source>
</reference>
<dbReference type="SUPFAM" id="SSF54106">
    <property type="entry name" value="LysM domain"/>
    <property type="match status" value="3"/>
</dbReference>
<dbReference type="PANTHER" id="PTHR33734">
    <property type="entry name" value="LYSM DOMAIN-CONTAINING GPI-ANCHORED PROTEIN 2"/>
    <property type="match status" value="1"/>
</dbReference>
<dbReference type="EMBL" id="CAXJIO010000010">
    <property type="protein sequence ID" value="CAL2102157.1"/>
    <property type="molecule type" value="Genomic_DNA"/>
</dbReference>
<evidence type="ECO:0000313" key="3">
    <source>
        <dbReference type="EMBL" id="CAL2102157.1"/>
    </source>
</evidence>